<feature type="compositionally biased region" description="Basic residues" evidence="1">
    <location>
        <begin position="510"/>
        <end position="528"/>
    </location>
</feature>
<feature type="compositionally biased region" description="Basic and acidic residues" evidence="1">
    <location>
        <begin position="949"/>
        <end position="960"/>
    </location>
</feature>
<feature type="region of interest" description="Disordered" evidence="1">
    <location>
        <begin position="375"/>
        <end position="536"/>
    </location>
</feature>
<feature type="compositionally biased region" description="Basic and acidic residues" evidence="1">
    <location>
        <begin position="1188"/>
        <end position="1207"/>
    </location>
</feature>
<evidence type="ECO:0000256" key="1">
    <source>
        <dbReference type="SAM" id="MobiDB-lite"/>
    </source>
</evidence>
<feature type="region of interest" description="Disordered" evidence="1">
    <location>
        <begin position="576"/>
        <end position="921"/>
    </location>
</feature>
<dbReference type="AlphaFoldDB" id="A0A2B4SMQ6"/>
<feature type="compositionally biased region" description="Basic and acidic residues" evidence="1">
    <location>
        <begin position="1010"/>
        <end position="1041"/>
    </location>
</feature>
<feature type="compositionally biased region" description="Basic and acidic residues" evidence="1">
    <location>
        <begin position="981"/>
        <end position="1003"/>
    </location>
</feature>
<reference evidence="3" key="1">
    <citation type="journal article" date="2017" name="bioRxiv">
        <title>Comparative analysis of the genomes of Stylophora pistillata and Acropora digitifera provides evidence for extensive differences between species of corals.</title>
        <authorList>
            <person name="Voolstra C.R."/>
            <person name="Li Y."/>
            <person name="Liew Y.J."/>
            <person name="Baumgarten S."/>
            <person name="Zoccola D."/>
            <person name="Flot J.-F."/>
            <person name="Tambutte S."/>
            <person name="Allemand D."/>
            <person name="Aranda M."/>
        </authorList>
    </citation>
    <scope>NUCLEOTIDE SEQUENCE [LARGE SCALE GENOMIC DNA]</scope>
</reference>
<evidence type="ECO:0000313" key="2">
    <source>
        <dbReference type="EMBL" id="PFX29695.1"/>
    </source>
</evidence>
<feature type="compositionally biased region" description="Basic and acidic residues" evidence="1">
    <location>
        <begin position="423"/>
        <end position="449"/>
    </location>
</feature>
<feature type="compositionally biased region" description="Basic and acidic residues" evidence="1">
    <location>
        <begin position="892"/>
        <end position="917"/>
    </location>
</feature>
<feature type="region of interest" description="Disordered" evidence="1">
    <location>
        <begin position="1176"/>
        <end position="1220"/>
    </location>
</feature>
<name>A0A2B4SMQ6_STYPI</name>
<feature type="compositionally biased region" description="Basic residues" evidence="1">
    <location>
        <begin position="676"/>
        <end position="699"/>
    </location>
</feature>
<evidence type="ECO:0000313" key="3">
    <source>
        <dbReference type="Proteomes" id="UP000225706"/>
    </source>
</evidence>
<feature type="region of interest" description="Disordered" evidence="1">
    <location>
        <begin position="946"/>
        <end position="1072"/>
    </location>
</feature>
<comment type="caution">
    <text evidence="2">The sequence shown here is derived from an EMBL/GenBank/DDBJ whole genome shotgun (WGS) entry which is preliminary data.</text>
</comment>
<feature type="compositionally biased region" description="Basic and acidic residues" evidence="1">
    <location>
        <begin position="462"/>
        <end position="482"/>
    </location>
</feature>
<dbReference type="OrthoDB" id="10401152at2759"/>
<keyword evidence="3" id="KW-1185">Reference proteome</keyword>
<feature type="compositionally biased region" description="Basic and acidic residues" evidence="1">
    <location>
        <begin position="95"/>
        <end position="108"/>
    </location>
</feature>
<proteinExistence type="predicted"/>
<sequence length="1263" mass="141408">MAESFSVKRGLVGLLPWISDKKEDETSKEEFSEPEIPKEETPQPENSKPETPEQEITKPEKKKKVKKGHRRHRSLVTSSELPIPSSGDELETEDGQAKTLEDEKEKSKSRLRRGLTLGRSFAMRRKNRRDENEKQDPLPTETIPVAALPVDKLNVEEAVPQLVSQGEGSPHIGLEGVTDAMGENIEVPDVTADVSTVIQEIQNEVSEKIDPDADELMEAIKKVESLQELQEKIGVPSTGTYLEVHAMFKGLGLSTDNSLLTHSISSLLQYEMSLCAYGFGLVKLDVLWNSLMNRAQQAKEATRQVLVYLMAPLIKKYPQYFTSAIKRRKMLQKAKKKIKAAKPIEETLLQVCNASVRIFLKFRFKMAESSQTSGIDEQLFGAKDEHSRESTPKTKSGKEATKTQPKGHLESEFKGQESSYFASDKKNSVDNSEMKMAGKREIVEGKEADETATGLEESTSQDSEKIATTEETAKENTNKESQGEQDTQITQDLKSNEKQTFKPDQANSSKKGRLSFRRSKKGKISKRKTSLEEEKRVEILKCETIEEDPKIVEERAKEICDEPADKANEAKFETVESTMKIENKEPFTSPEGVQDDKSTATDNKGKYTFSQSVYTDACDGHRQPSEKFESSEDPQKMAIEETSSKIPVVANKGESNEQEDEKEETVDLAKKETSKQKKKVTVLSFKRNKPSLKKPKGKSIKKDEGNNSEINPSTNIDVGKETDDISVMDGDALRKQADFKEKSPGNGEEHKLIAMEDEQATAEEKSGSVEEKQGDSLEEEKNSTEKEDDSAKAHEATRQLSLKKKKKENILRRSFRKFTNPSSALQGKKKSKGDEKTANADMGVTKKIDEEDKSESSGLEESVDVQSVARKENEEKLTECEENSKAVKRKKELTDSNRELKKQKEDDETEIQDKDALGETAGAVVVELKQDTKTTDAKSNVVDDLENVTTKELDQKKEKNAGQLNCKENNELSPQENNTNEQKEVKAEVEIPEETLVRKDKQIETSAKAEGGHVVEVRVVIDEQAKKDKQATHEEESKGSSDDGNTFTEIQGFTGIQRQMSETRSEGRHRHLDGYDSDLTVVTALAYPFTEDDELSESDTSGTDANTEDDETQAIAEVHVIPPETKTSRVDEALENTNTDPDTEDEEVRVINEGVSSDKGVLRDGNEGSEKLVIEREHEAITPTQSNELERTLTPEEERALNEDKRSKNGSAVQSLQSSCQNPAEEWIMVHRLDITEEIARRLMTVLTPICRLRRNAACCTVM</sequence>
<feature type="region of interest" description="Disordered" evidence="1">
    <location>
        <begin position="1"/>
        <end position="139"/>
    </location>
</feature>
<feature type="region of interest" description="Disordered" evidence="1">
    <location>
        <begin position="1088"/>
        <end position="1146"/>
    </location>
</feature>
<accession>A0A2B4SMQ6</accession>
<feature type="compositionally biased region" description="Basic and acidic residues" evidence="1">
    <location>
        <begin position="618"/>
        <end position="643"/>
    </location>
</feature>
<feature type="compositionally biased region" description="Polar residues" evidence="1">
    <location>
        <begin position="484"/>
        <end position="493"/>
    </location>
</feature>
<feature type="compositionally biased region" description="Basic and acidic residues" evidence="1">
    <location>
        <begin position="665"/>
        <end position="675"/>
    </location>
</feature>
<dbReference type="Proteomes" id="UP000225706">
    <property type="component" value="Unassembled WGS sequence"/>
</dbReference>
<feature type="compositionally biased region" description="Basic and acidic residues" evidence="1">
    <location>
        <begin position="731"/>
        <end position="754"/>
    </location>
</feature>
<feature type="compositionally biased region" description="Polar residues" evidence="1">
    <location>
        <begin position="707"/>
        <end position="716"/>
    </location>
</feature>
<feature type="compositionally biased region" description="Basic and acidic residues" evidence="1">
    <location>
        <begin position="382"/>
        <end position="415"/>
    </location>
</feature>
<feature type="compositionally biased region" description="Polar residues" evidence="1">
    <location>
        <begin position="1042"/>
        <end position="1060"/>
    </location>
</feature>
<feature type="compositionally biased region" description="Basic and acidic residues" evidence="1">
    <location>
        <begin position="762"/>
        <end position="797"/>
    </location>
</feature>
<feature type="compositionally biased region" description="Polar residues" evidence="1">
    <location>
        <begin position="962"/>
        <end position="980"/>
    </location>
</feature>
<dbReference type="EMBL" id="LSMT01000062">
    <property type="protein sequence ID" value="PFX29695.1"/>
    <property type="molecule type" value="Genomic_DNA"/>
</dbReference>
<feature type="compositionally biased region" description="Basic residues" evidence="1">
    <location>
        <begin position="60"/>
        <end position="74"/>
    </location>
</feature>
<feature type="compositionally biased region" description="Basic and acidic residues" evidence="1">
    <location>
        <begin position="19"/>
        <end position="59"/>
    </location>
</feature>
<organism evidence="2 3">
    <name type="scientific">Stylophora pistillata</name>
    <name type="common">Smooth cauliflower coral</name>
    <dbReference type="NCBI Taxonomy" id="50429"/>
    <lineage>
        <taxon>Eukaryota</taxon>
        <taxon>Metazoa</taxon>
        <taxon>Cnidaria</taxon>
        <taxon>Anthozoa</taxon>
        <taxon>Hexacorallia</taxon>
        <taxon>Scleractinia</taxon>
        <taxon>Astrocoeniina</taxon>
        <taxon>Pocilloporidae</taxon>
        <taxon>Stylophora</taxon>
    </lineage>
</organism>
<gene>
    <name evidence="2" type="ORF">AWC38_SpisGene5548</name>
</gene>
<feature type="compositionally biased region" description="Basic and acidic residues" evidence="1">
    <location>
        <begin position="594"/>
        <end position="605"/>
    </location>
</feature>
<feature type="compositionally biased region" description="Basic and acidic residues" evidence="1">
    <location>
        <begin position="869"/>
        <end position="885"/>
    </location>
</feature>
<protein>
    <submittedName>
        <fullName evidence="2">Uncharacterized protein</fullName>
    </submittedName>
</protein>
<feature type="compositionally biased region" description="Basic and acidic residues" evidence="1">
    <location>
        <begin position="576"/>
        <end position="585"/>
    </location>
</feature>
<feature type="compositionally biased region" description="Basic and acidic residues" evidence="1">
    <location>
        <begin position="832"/>
        <end position="850"/>
    </location>
</feature>
<dbReference type="STRING" id="50429.A0A2B4SMQ6"/>
<feature type="compositionally biased region" description="Polar residues" evidence="1">
    <location>
        <begin position="1209"/>
        <end position="1220"/>
    </location>
</feature>